<comment type="caution">
    <text evidence="3">The sequence shown here is derived from an EMBL/GenBank/DDBJ whole genome shotgun (WGS) entry which is preliminary data.</text>
</comment>
<reference evidence="3 4" key="1">
    <citation type="submission" date="2023-04" db="EMBL/GenBank/DDBJ databases">
        <title>Genome of Basidiobolus ranarum AG-B5.</title>
        <authorList>
            <person name="Stajich J.E."/>
            <person name="Carter-House D."/>
            <person name="Gryganskyi A."/>
        </authorList>
    </citation>
    <scope>NUCLEOTIDE SEQUENCE [LARGE SCALE GENOMIC DNA]</scope>
    <source>
        <strain evidence="3 4">AG-B5</strain>
    </source>
</reference>
<dbReference type="PANTHER" id="PTHR30383:SF5">
    <property type="entry name" value="SGNH HYDROLASE-TYPE ESTERASE DOMAIN-CONTAINING PROTEIN"/>
    <property type="match status" value="1"/>
</dbReference>
<dbReference type="InterPro" id="IPR013830">
    <property type="entry name" value="SGNH_hydro"/>
</dbReference>
<dbReference type="SUPFAM" id="SSF52266">
    <property type="entry name" value="SGNH hydrolase"/>
    <property type="match status" value="1"/>
</dbReference>
<evidence type="ECO:0000259" key="2">
    <source>
        <dbReference type="Pfam" id="PF13472"/>
    </source>
</evidence>
<gene>
    <name evidence="3" type="ORF">K7432_005328</name>
</gene>
<name>A0ABR2WWP5_9FUNG</name>
<evidence type="ECO:0000313" key="3">
    <source>
        <dbReference type="EMBL" id="KAK9765949.1"/>
    </source>
</evidence>
<keyword evidence="1" id="KW-0812">Transmembrane</keyword>
<protein>
    <recommendedName>
        <fullName evidence="2">SGNH hydrolase-type esterase domain-containing protein</fullName>
    </recommendedName>
</protein>
<feature type="domain" description="SGNH hydrolase-type esterase" evidence="2">
    <location>
        <begin position="59"/>
        <end position="241"/>
    </location>
</feature>
<accession>A0ABR2WWP5</accession>
<evidence type="ECO:0000313" key="4">
    <source>
        <dbReference type="Proteomes" id="UP001479436"/>
    </source>
</evidence>
<dbReference type="Pfam" id="PF13472">
    <property type="entry name" value="Lipase_GDSL_2"/>
    <property type="match status" value="1"/>
</dbReference>
<dbReference type="InterPro" id="IPR036514">
    <property type="entry name" value="SGNH_hydro_sf"/>
</dbReference>
<dbReference type="Proteomes" id="UP001479436">
    <property type="component" value="Unassembled WGS sequence"/>
</dbReference>
<keyword evidence="1" id="KW-1133">Transmembrane helix</keyword>
<keyword evidence="1" id="KW-0472">Membrane</keyword>
<organism evidence="3 4">
    <name type="scientific">Basidiobolus ranarum</name>
    <dbReference type="NCBI Taxonomy" id="34480"/>
    <lineage>
        <taxon>Eukaryota</taxon>
        <taxon>Fungi</taxon>
        <taxon>Fungi incertae sedis</taxon>
        <taxon>Zoopagomycota</taxon>
        <taxon>Entomophthoromycotina</taxon>
        <taxon>Basidiobolomycetes</taxon>
        <taxon>Basidiobolales</taxon>
        <taxon>Basidiobolaceae</taxon>
        <taxon>Basidiobolus</taxon>
    </lineage>
</organism>
<dbReference type="EMBL" id="JASJQH010000206">
    <property type="protein sequence ID" value="KAK9765949.1"/>
    <property type="molecule type" value="Genomic_DNA"/>
</dbReference>
<dbReference type="PANTHER" id="PTHR30383">
    <property type="entry name" value="THIOESTERASE 1/PROTEASE 1/LYSOPHOSPHOLIPASE L1"/>
    <property type="match status" value="1"/>
</dbReference>
<proteinExistence type="predicted"/>
<sequence length="257" mass="29277">MSSAWLHQCGSLGWRTIHLLVIFMLLCNCTVMAQNSLSSGFVQQDSTNPINQHQINILLLGDSLTAGWTMSGRAIHSYGIQLQKQLIGRGYDAQVEIRGIPGEAVLDSMTQTTRVILDNAECLDRHFDYAIVLAGTNDVFHGYPPHKIMGGLKTIYERIWKHGAKIMALTMPEYDWDRVNHNEPHRIEVNALLRNFTSEQKSLDLQLYDFAHAFPLRSLDAVTRKKLWDSDRIHPSVYGYDVMGDMIYVAFQRLLRS</sequence>
<evidence type="ECO:0000256" key="1">
    <source>
        <dbReference type="SAM" id="Phobius"/>
    </source>
</evidence>
<dbReference type="InterPro" id="IPR051532">
    <property type="entry name" value="Ester_Hydrolysis_Enzymes"/>
</dbReference>
<keyword evidence="4" id="KW-1185">Reference proteome</keyword>
<feature type="transmembrane region" description="Helical" evidence="1">
    <location>
        <begin position="12"/>
        <end position="33"/>
    </location>
</feature>
<dbReference type="Gene3D" id="3.40.50.1110">
    <property type="entry name" value="SGNH hydrolase"/>
    <property type="match status" value="1"/>
</dbReference>